<evidence type="ECO:0008006" key="3">
    <source>
        <dbReference type="Google" id="ProtNLM"/>
    </source>
</evidence>
<gene>
    <name evidence="1" type="ORF">Tsumi_06910</name>
</gene>
<dbReference type="InterPro" id="IPR026906">
    <property type="entry name" value="LRR_5"/>
</dbReference>
<dbReference type="EMBL" id="BAAFSF010000001">
    <property type="protein sequence ID" value="GAB1251587.1"/>
    <property type="molecule type" value="Genomic_DNA"/>
</dbReference>
<evidence type="ECO:0000313" key="2">
    <source>
        <dbReference type="Proteomes" id="UP001628220"/>
    </source>
</evidence>
<name>A0ABQ0E1I7_9PORP</name>
<proteinExistence type="predicted"/>
<dbReference type="Pfam" id="PF13306">
    <property type="entry name" value="LRR_5"/>
    <property type="match status" value="2"/>
</dbReference>
<comment type="caution">
    <text evidence="1">The sequence shown here is derived from an EMBL/GenBank/DDBJ whole genome shotgun (WGS) entry which is preliminary data.</text>
</comment>
<sequence>MLTGQRGIAQELPREWYRLSPDGLTLELWKGDTAVVNMAADPFLRRVEYIAPFAFIKLDSLGQAIPDYQIRKLYFSPKIKEIGRQAFWSVNLKEIYFTEGLQTLGYRSFIEPALQELYLPASLREYDQSFYKANQLREIKVAEGSRTFSVREHCLISERDSKLLLYPGGILTLEPLLPQKIVSIGASAFAFHPYIRTISVPEGVTDIEEEAFYAANELTHLKLPSTLQSVGARTWLFSGLDTVSFAGAFPPKYKSGDLLPKGSPIAMIVVPDGARSIYGEDRQLSLMAREIITESEYKSLLEISEEKANEIFTLVDRELTLHLNDTNGEAMLFDKDGHLVAHYRQSGSYLLMPGMYLLQIGRKSYKLVVRGYDITL</sequence>
<keyword evidence="2" id="KW-1185">Reference proteome</keyword>
<reference evidence="1 2" key="1">
    <citation type="journal article" date="2025" name="Int. J. Syst. Evol. Microbiol.">
        <title>Desulfovibrio falkowii sp. nov., Porphyromonas miyakawae sp. nov., Mediterraneibacter flintii sp. nov. and Owariibacterium komagatae gen. nov., sp. nov., isolated from human faeces.</title>
        <authorList>
            <person name="Hamaguchi T."/>
            <person name="Ohara M."/>
            <person name="Hisatomi A."/>
            <person name="Sekiguchi K."/>
            <person name="Takeda J.I."/>
            <person name="Ueyama J."/>
            <person name="Ito M."/>
            <person name="Nishiwaki H."/>
            <person name="Ogi T."/>
            <person name="Hirayama M."/>
            <person name="Ohkuma M."/>
            <person name="Sakamoto M."/>
            <person name="Ohno K."/>
        </authorList>
    </citation>
    <scope>NUCLEOTIDE SEQUENCE [LARGE SCALE GENOMIC DNA]</scope>
    <source>
        <strain evidence="1 2">13CB11C</strain>
    </source>
</reference>
<dbReference type="InterPro" id="IPR032675">
    <property type="entry name" value="LRR_dom_sf"/>
</dbReference>
<evidence type="ECO:0000313" key="1">
    <source>
        <dbReference type="EMBL" id="GAB1251587.1"/>
    </source>
</evidence>
<accession>A0ABQ0E1I7</accession>
<protein>
    <recommendedName>
        <fullName evidence="3">Leucine rich repeat (LRR) protein</fullName>
    </recommendedName>
</protein>
<dbReference type="Gene3D" id="3.80.10.10">
    <property type="entry name" value="Ribonuclease Inhibitor"/>
    <property type="match status" value="1"/>
</dbReference>
<dbReference type="Proteomes" id="UP001628220">
    <property type="component" value="Unassembled WGS sequence"/>
</dbReference>
<organism evidence="1 2">
    <name type="scientific">Porphyromonas miyakawae</name>
    <dbReference type="NCBI Taxonomy" id="3137470"/>
    <lineage>
        <taxon>Bacteria</taxon>
        <taxon>Pseudomonadati</taxon>
        <taxon>Bacteroidota</taxon>
        <taxon>Bacteroidia</taxon>
        <taxon>Bacteroidales</taxon>
        <taxon>Porphyromonadaceae</taxon>
        <taxon>Porphyromonas</taxon>
    </lineage>
</organism>